<gene>
    <name evidence="1" type="ORF">SCLCIDRAFT_128296</name>
</gene>
<reference evidence="1 2" key="1">
    <citation type="submission" date="2014-04" db="EMBL/GenBank/DDBJ databases">
        <authorList>
            <consortium name="DOE Joint Genome Institute"/>
            <person name="Kuo A."/>
            <person name="Kohler A."/>
            <person name="Nagy L.G."/>
            <person name="Floudas D."/>
            <person name="Copeland A."/>
            <person name="Barry K.W."/>
            <person name="Cichocki N."/>
            <person name="Veneault-Fourrey C."/>
            <person name="LaButti K."/>
            <person name="Lindquist E.A."/>
            <person name="Lipzen A."/>
            <person name="Lundell T."/>
            <person name="Morin E."/>
            <person name="Murat C."/>
            <person name="Sun H."/>
            <person name="Tunlid A."/>
            <person name="Henrissat B."/>
            <person name="Grigoriev I.V."/>
            <person name="Hibbett D.S."/>
            <person name="Martin F."/>
            <person name="Nordberg H.P."/>
            <person name="Cantor M.N."/>
            <person name="Hua S.X."/>
        </authorList>
    </citation>
    <scope>NUCLEOTIDE SEQUENCE [LARGE SCALE GENOMIC DNA]</scope>
    <source>
        <strain evidence="1 2">Foug A</strain>
    </source>
</reference>
<organism evidence="1 2">
    <name type="scientific">Scleroderma citrinum Foug A</name>
    <dbReference type="NCBI Taxonomy" id="1036808"/>
    <lineage>
        <taxon>Eukaryota</taxon>
        <taxon>Fungi</taxon>
        <taxon>Dikarya</taxon>
        <taxon>Basidiomycota</taxon>
        <taxon>Agaricomycotina</taxon>
        <taxon>Agaricomycetes</taxon>
        <taxon>Agaricomycetidae</taxon>
        <taxon>Boletales</taxon>
        <taxon>Sclerodermatineae</taxon>
        <taxon>Sclerodermataceae</taxon>
        <taxon>Scleroderma</taxon>
    </lineage>
</organism>
<proteinExistence type="predicted"/>
<sequence length="328" mass="37678">MPWIFTHSKWKKASDQFLSWQCEKLTYLSILSAPTLAEMRLQLTELGLSTNGRDGSVAWLVEGINIEEAQDALRSEIHLLPTTSSATQRTAIAEKQQRLLARIMKFHDSCEHFIDGVEVEDIFSPQDNPEFCANENGGLDEQGFWQSSAVEDEQLEDEDSDIFSESQGLWMPSFIGIKTTPAVGWEDLIKEELQLQIGQANDSLQRLRTHLGEKSVLYRIHVRSSTSVQTDTRARNDIQRIGFKVNRDVHTYQRAWNAMVNLGASDSILEKYQVLSYEDLVLLWDMTEENRVGQGSEVLPWFWWVWGWNTDPRSEWDDKCELSAFVKA</sequence>
<dbReference type="HOGENOM" id="CLU_847760_0_0_1"/>
<dbReference type="Proteomes" id="UP000053989">
    <property type="component" value="Unassembled WGS sequence"/>
</dbReference>
<dbReference type="EMBL" id="KN822086">
    <property type="protein sequence ID" value="KIM58444.1"/>
    <property type="molecule type" value="Genomic_DNA"/>
</dbReference>
<dbReference type="AlphaFoldDB" id="A0A0C3DQH9"/>
<dbReference type="OrthoDB" id="3265433at2759"/>
<dbReference type="InParanoid" id="A0A0C3DQH9"/>
<protein>
    <submittedName>
        <fullName evidence="1">Uncharacterized protein</fullName>
    </submittedName>
</protein>
<reference evidence="2" key="2">
    <citation type="submission" date="2015-01" db="EMBL/GenBank/DDBJ databases">
        <title>Evolutionary Origins and Diversification of the Mycorrhizal Mutualists.</title>
        <authorList>
            <consortium name="DOE Joint Genome Institute"/>
            <consortium name="Mycorrhizal Genomics Consortium"/>
            <person name="Kohler A."/>
            <person name="Kuo A."/>
            <person name="Nagy L.G."/>
            <person name="Floudas D."/>
            <person name="Copeland A."/>
            <person name="Barry K.W."/>
            <person name="Cichocki N."/>
            <person name="Veneault-Fourrey C."/>
            <person name="LaButti K."/>
            <person name="Lindquist E.A."/>
            <person name="Lipzen A."/>
            <person name="Lundell T."/>
            <person name="Morin E."/>
            <person name="Murat C."/>
            <person name="Riley R."/>
            <person name="Ohm R."/>
            <person name="Sun H."/>
            <person name="Tunlid A."/>
            <person name="Henrissat B."/>
            <person name="Grigoriev I.V."/>
            <person name="Hibbett D.S."/>
            <person name="Martin F."/>
        </authorList>
    </citation>
    <scope>NUCLEOTIDE SEQUENCE [LARGE SCALE GENOMIC DNA]</scope>
    <source>
        <strain evidence="2">Foug A</strain>
    </source>
</reference>
<dbReference type="STRING" id="1036808.A0A0C3DQH9"/>
<evidence type="ECO:0000313" key="1">
    <source>
        <dbReference type="EMBL" id="KIM58444.1"/>
    </source>
</evidence>
<accession>A0A0C3DQH9</accession>
<name>A0A0C3DQH9_9AGAM</name>
<evidence type="ECO:0000313" key="2">
    <source>
        <dbReference type="Proteomes" id="UP000053989"/>
    </source>
</evidence>
<keyword evidence="2" id="KW-1185">Reference proteome</keyword>